<sequence length="76" mass="8488">MGPLRNKSVSVRLEEEAYLRLRRHSLRSGVPTSALVRALVHRWLQEQGDEEGEAVVERGGPERRRQPGLFGEGGAP</sequence>
<dbReference type="Pfam" id="PF01402">
    <property type="entry name" value="RHH_1"/>
    <property type="match status" value="1"/>
</dbReference>
<dbReference type="EMBL" id="CADCUZ010000030">
    <property type="protein sequence ID" value="CAA9401871.1"/>
    <property type="molecule type" value="Genomic_DNA"/>
</dbReference>
<feature type="region of interest" description="Disordered" evidence="1">
    <location>
        <begin position="48"/>
        <end position="76"/>
    </location>
</feature>
<accession>A0A6J4P5Z1</accession>
<organism evidence="3">
    <name type="scientific">uncultured Rubrobacteraceae bacterium</name>
    <dbReference type="NCBI Taxonomy" id="349277"/>
    <lineage>
        <taxon>Bacteria</taxon>
        <taxon>Bacillati</taxon>
        <taxon>Actinomycetota</taxon>
        <taxon>Rubrobacteria</taxon>
        <taxon>Rubrobacterales</taxon>
        <taxon>Rubrobacteraceae</taxon>
        <taxon>environmental samples</taxon>
    </lineage>
</organism>
<dbReference type="GO" id="GO:0006355">
    <property type="term" value="P:regulation of DNA-templated transcription"/>
    <property type="evidence" value="ECO:0007669"/>
    <property type="project" value="InterPro"/>
</dbReference>
<evidence type="ECO:0000256" key="1">
    <source>
        <dbReference type="SAM" id="MobiDB-lite"/>
    </source>
</evidence>
<evidence type="ECO:0000259" key="2">
    <source>
        <dbReference type="Pfam" id="PF01402"/>
    </source>
</evidence>
<reference evidence="3" key="1">
    <citation type="submission" date="2020-02" db="EMBL/GenBank/DDBJ databases">
        <authorList>
            <person name="Meier V. D."/>
        </authorList>
    </citation>
    <scope>NUCLEOTIDE SEQUENCE</scope>
    <source>
        <strain evidence="3">AVDCRST_MAG55</strain>
    </source>
</reference>
<dbReference type="InterPro" id="IPR002145">
    <property type="entry name" value="CopG"/>
</dbReference>
<dbReference type="AlphaFoldDB" id="A0A6J4P5Z1"/>
<protein>
    <recommendedName>
        <fullName evidence="2">Ribbon-helix-helix protein CopG domain-containing protein</fullName>
    </recommendedName>
</protein>
<evidence type="ECO:0000313" key="3">
    <source>
        <dbReference type="EMBL" id="CAA9401871.1"/>
    </source>
</evidence>
<proteinExistence type="predicted"/>
<feature type="compositionally biased region" description="Basic and acidic residues" evidence="1">
    <location>
        <begin position="55"/>
        <end position="65"/>
    </location>
</feature>
<name>A0A6J4P5Z1_9ACTN</name>
<feature type="domain" description="Ribbon-helix-helix protein CopG" evidence="2">
    <location>
        <begin position="7"/>
        <end position="45"/>
    </location>
</feature>
<gene>
    <name evidence="3" type="ORF">AVDCRST_MAG55-712</name>
</gene>